<dbReference type="PANTHER" id="PTHR38111">
    <property type="entry name" value="ZN(2)-C6 FUNGAL-TYPE DOMAIN-CONTAINING PROTEIN-RELATED"/>
    <property type="match status" value="1"/>
</dbReference>
<name>A0A2V1D4W7_9PLEO</name>
<keyword evidence="1" id="KW-0539">Nucleus</keyword>
<evidence type="ECO:0008006" key="4">
    <source>
        <dbReference type="Google" id="ProtNLM"/>
    </source>
</evidence>
<dbReference type="EMBL" id="KZ805619">
    <property type="protein sequence ID" value="PVH93061.1"/>
    <property type="molecule type" value="Genomic_DNA"/>
</dbReference>
<dbReference type="STRING" id="97972.A0A2V1D4W7"/>
<dbReference type="OrthoDB" id="5126878at2759"/>
<gene>
    <name evidence="2" type="ORF">DM02DRAFT_662326</name>
</gene>
<evidence type="ECO:0000313" key="3">
    <source>
        <dbReference type="Proteomes" id="UP000244855"/>
    </source>
</evidence>
<sequence length="761" mass="85299">MYDGILLDRAEADISSRKLQPSRGMPYGAGIASNPCIGKSIYNWIVRAQNRRQRGRSLLLTRLTSALAKLTAKRPPSVHLLQTPANDPFCNLGPEESLYTRQQVQLMNLRTAQSALLGHPWTAEELCDEKKPRCSPCLKGNRQCTYTGGNPAAFVVEDPTQYSKHGKAQVAPLVYPILAQGGQSMGRLEEFPAIAAAAPSGTADRAFQITSEKYAGSGGVYRTLALPPRQKQDLQIDTSVYSMAGHWKSSLLRSLFFREQNFSNRKVALRSKAKALRALQLEVDQCRTRQTYDTAIAMKIHFAAEIMMGITDFFHAIHTIALGQILRQGPLANSDDSHFWSLVDNTYGEDVSEALVASRPSIYDNEFWINMTQPSAIPHDAPIIQKTSMGIMHVAIRLPRLVCLVRHIMEHPEDTKTVAMAISLAETLWLVDPIDTVNQLLNNSTTRLLVSPSQEIADIISDSIYFDSVLAAVQASRFWASFVSLCGVTETLYLNFPEYYVNSSIPDIADVYKRDEYCASSLARCIPYALAMCPELPILPLRIYTTFQMSVGTWHRLSRRLKIRLETCEPFETEDLISRLHKADRMVDWVMEECNKMHDTWKVQRVSRELLLAAVEDMAGGPVHYWLPRAVSFEAEDGEMVMRLQYGIPLPSVSEDGSPQIWDRSTTTRSPFENDDSAGKILPPSFLNNPVRMGPEVRHPRVRTADLQAFDEDIAQSIETGNSIPPQFGATYTNLEDFRTDLQMIASYYTEGSNTLENDSI</sequence>
<dbReference type="InterPro" id="IPR053178">
    <property type="entry name" value="Osmoadaptation_assoc"/>
</dbReference>
<dbReference type="GO" id="GO:0000981">
    <property type="term" value="F:DNA-binding transcription factor activity, RNA polymerase II-specific"/>
    <property type="evidence" value="ECO:0007669"/>
    <property type="project" value="InterPro"/>
</dbReference>
<evidence type="ECO:0000256" key="1">
    <source>
        <dbReference type="ARBA" id="ARBA00023242"/>
    </source>
</evidence>
<reference evidence="2 3" key="1">
    <citation type="journal article" date="2018" name="Sci. Rep.">
        <title>Comparative genomics provides insights into the lifestyle and reveals functional heterogeneity of dark septate endophytic fungi.</title>
        <authorList>
            <person name="Knapp D.G."/>
            <person name="Nemeth J.B."/>
            <person name="Barry K."/>
            <person name="Hainaut M."/>
            <person name="Henrissat B."/>
            <person name="Johnson J."/>
            <person name="Kuo A."/>
            <person name="Lim J.H.P."/>
            <person name="Lipzen A."/>
            <person name="Nolan M."/>
            <person name="Ohm R.A."/>
            <person name="Tamas L."/>
            <person name="Grigoriev I.V."/>
            <person name="Spatafora J.W."/>
            <person name="Nagy L.G."/>
            <person name="Kovacs G.M."/>
        </authorList>
    </citation>
    <scope>NUCLEOTIDE SEQUENCE [LARGE SCALE GENOMIC DNA]</scope>
    <source>
        <strain evidence="2 3">DSE2036</strain>
    </source>
</reference>
<organism evidence="2 3">
    <name type="scientific">Periconia macrospinosa</name>
    <dbReference type="NCBI Taxonomy" id="97972"/>
    <lineage>
        <taxon>Eukaryota</taxon>
        <taxon>Fungi</taxon>
        <taxon>Dikarya</taxon>
        <taxon>Ascomycota</taxon>
        <taxon>Pezizomycotina</taxon>
        <taxon>Dothideomycetes</taxon>
        <taxon>Pleosporomycetidae</taxon>
        <taxon>Pleosporales</taxon>
        <taxon>Massarineae</taxon>
        <taxon>Periconiaceae</taxon>
        <taxon>Periconia</taxon>
    </lineage>
</organism>
<dbReference type="AlphaFoldDB" id="A0A2V1D4W7"/>
<keyword evidence="3" id="KW-1185">Reference proteome</keyword>
<dbReference type="Proteomes" id="UP000244855">
    <property type="component" value="Unassembled WGS sequence"/>
</dbReference>
<dbReference type="CDD" id="cd00067">
    <property type="entry name" value="GAL4"/>
    <property type="match status" value="1"/>
</dbReference>
<accession>A0A2V1D4W7</accession>
<dbReference type="InterPro" id="IPR001138">
    <property type="entry name" value="Zn2Cys6_DnaBD"/>
</dbReference>
<protein>
    <recommendedName>
        <fullName evidence="4">Zn(2)-C6 fungal-type domain-containing protein</fullName>
    </recommendedName>
</protein>
<evidence type="ECO:0000313" key="2">
    <source>
        <dbReference type="EMBL" id="PVH93061.1"/>
    </source>
</evidence>
<dbReference type="PANTHER" id="PTHR38111:SF2">
    <property type="entry name" value="FINGER DOMAIN PROTEIN, PUTATIVE (AFU_ORTHOLOGUE AFUA_1G01560)-RELATED"/>
    <property type="match status" value="1"/>
</dbReference>
<proteinExistence type="predicted"/>
<dbReference type="GO" id="GO:0008270">
    <property type="term" value="F:zinc ion binding"/>
    <property type="evidence" value="ECO:0007669"/>
    <property type="project" value="InterPro"/>
</dbReference>